<organism evidence="8 9">
    <name type="scientific">Herbiconiux aconitum</name>
    <dbReference type="NCBI Taxonomy" id="2970913"/>
    <lineage>
        <taxon>Bacteria</taxon>
        <taxon>Bacillati</taxon>
        <taxon>Actinomycetota</taxon>
        <taxon>Actinomycetes</taxon>
        <taxon>Micrococcales</taxon>
        <taxon>Microbacteriaceae</taxon>
        <taxon>Herbiconiux</taxon>
    </lineage>
</organism>
<feature type="transmembrane region" description="Helical" evidence="6">
    <location>
        <begin position="206"/>
        <end position="228"/>
    </location>
</feature>
<feature type="transmembrane region" description="Helical" evidence="6">
    <location>
        <begin position="35"/>
        <end position="53"/>
    </location>
</feature>
<feature type="transmembrane region" description="Helical" evidence="6">
    <location>
        <begin position="261"/>
        <end position="278"/>
    </location>
</feature>
<feature type="transmembrane region" description="Helical" evidence="6">
    <location>
        <begin position="235"/>
        <end position="255"/>
    </location>
</feature>
<feature type="transmembrane region" description="Helical" evidence="6">
    <location>
        <begin position="174"/>
        <end position="194"/>
    </location>
</feature>
<reference evidence="8" key="1">
    <citation type="submission" date="2022-08" db="EMBL/GenBank/DDBJ databases">
        <authorList>
            <person name="Deng Y."/>
            <person name="Han X.-F."/>
            <person name="Zhang Y.-Q."/>
        </authorList>
    </citation>
    <scope>NUCLEOTIDE SEQUENCE</scope>
    <source>
        <strain evidence="8">CPCC 205763</strain>
    </source>
</reference>
<dbReference type="PANTHER" id="PTHR32322">
    <property type="entry name" value="INNER MEMBRANE TRANSPORTER"/>
    <property type="match status" value="1"/>
</dbReference>
<evidence type="ECO:0000256" key="1">
    <source>
        <dbReference type="ARBA" id="ARBA00004141"/>
    </source>
</evidence>
<evidence type="ECO:0000256" key="4">
    <source>
        <dbReference type="ARBA" id="ARBA00022989"/>
    </source>
</evidence>
<keyword evidence="5 6" id="KW-0472">Membrane</keyword>
<evidence type="ECO:0000313" key="9">
    <source>
        <dbReference type="Proteomes" id="UP001165584"/>
    </source>
</evidence>
<keyword evidence="9" id="KW-1185">Reference proteome</keyword>
<dbReference type="RefSeq" id="WP_259508663.1">
    <property type="nucleotide sequence ID" value="NZ_JANLCM010000002.1"/>
</dbReference>
<evidence type="ECO:0000256" key="5">
    <source>
        <dbReference type="ARBA" id="ARBA00023136"/>
    </source>
</evidence>
<evidence type="ECO:0000313" key="8">
    <source>
        <dbReference type="EMBL" id="MCS5719159.1"/>
    </source>
</evidence>
<dbReference type="InterPro" id="IPR000620">
    <property type="entry name" value="EamA_dom"/>
</dbReference>
<accession>A0ABT2GSF6</accession>
<dbReference type="InterPro" id="IPR050638">
    <property type="entry name" value="AA-Vitamin_Transporters"/>
</dbReference>
<proteinExistence type="inferred from homology"/>
<dbReference type="EMBL" id="JANLCM010000002">
    <property type="protein sequence ID" value="MCS5719159.1"/>
    <property type="molecule type" value="Genomic_DNA"/>
</dbReference>
<dbReference type="SUPFAM" id="SSF103481">
    <property type="entry name" value="Multidrug resistance efflux transporter EmrE"/>
    <property type="match status" value="2"/>
</dbReference>
<feature type="transmembrane region" description="Helical" evidence="6">
    <location>
        <begin position="90"/>
        <end position="110"/>
    </location>
</feature>
<evidence type="ECO:0000256" key="2">
    <source>
        <dbReference type="ARBA" id="ARBA00007362"/>
    </source>
</evidence>
<dbReference type="PANTHER" id="PTHR32322:SF2">
    <property type="entry name" value="EAMA DOMAIN-CONTAINING PROTEIN"/>
    <property type="match status" value="1"/>
</dbReference>
<feature type="transmembrane region" description="Helical" evidence="6">
    <location>
        <begin position="141"/>
        <end position="162"/>
    </location>
</feature>
<name>A0ABT2GSF6_9MICO</name>
<feature type="domain" description="EamA" evidence="7">
    <location>
        <begin position="6"/>
        <end position="134"/>
    </location>
</feature>
<comment type="subcellular location">
    <subcellularLocation>
        <location evidence="1">Membrane</location>
        <topology evidence="1">Multi-pass membrane protein</topology>
    </subcellularLocation>
</comment>
<dbReference type="Proteomes" id="UP001165584">
    <property type="component" value="Unassembled WGS sequence"/>
</dbReference>
<sequence>MEAKWRWMLVTAVAPIAWGSNYFVTRQFLPMDSPLWGAILRALPAGILLLVIARRLPRGSWWWKSLVLGALNVGAFFVLVYLASQLLPSSVAATIMATSAGVLLLLAWPLLAERPRWISGLGAVVGFSGVCLMLFEGTDAIDPLGVAASLAAMLMSSVGFVLTKKWAAGQPILAVTSWQLIAGGLLVLPFAVVVEGGLPALDAPALAAFAYVTVIATALAFVCWFTGLRHLPAGTVGLVGLLNPVTGVLLGTLVAGEVFGLPQAIGTALVLAGVLIAQRTPRTPGATRHPRRVDGMLEM</sequence>
<keyword evidence="3 6" id="KW-0812">Transmembrane</keyword>
<feature type="domain" description="EamA" evidence="7">
    <location>
        <begin position="144"/>
        <end position="276"/>
    </location>
</feature>
<keyword evidence="4 6" id="KW-1133">Transmembrane helix</keyword>
<comment type="similarity">
    <text evidence="2">Belongs to the EamA transporter family.</text>
</comment>
<feature type="transmembrane region" description="Helical" evidence="6">
    <location>
        <begin position="117"/>
        <end position="135"/>
    </location>
</feature>
<evidence type="ECO:0000256" key="6">
    <source>
        <dbReference type="SAM" id="Phobius"/>
    </source>
</evidence>
<dbReference type="Pfam" id="PF00892">
    <property type="entry name" value="EamA"/>
    <property type="match status" value="2"/>
</dbReference>
<evidence type="ECO:0000259" key="7">
    <source>
        <dbReference type="Pfam" id="PF00892"/>
    </source>
</evidence>
<evidence type="ECO:0000256" key="3">
    <source>
        <dbReference type="ARBA" id="ARBA00022692"/>
    </source>
</evidence>
<comment type="caution">
    <text evidence="8">The sequence shown here is derived from an EMBL/GenBank/DDBJ whole genome shotgun (WGS) entry which is preliminary data.</text>
</comment>
<feature type="transmembrane region" description="Helical" evidence="6">
    <location>
        <begin position="65"/>
        <end position="84"/>
    </location>
</feature>
<gene>
    <name evidence="8" type="ORF">N1027_13545</name>
</gene>
<protein>
    <submittedName>
        <fullName evidence="8">DMT family transporter</fullName>
    </submittedName>
</protein>
<dbReference type="InterPro" id="IPR037185">
    <property type="entry name" value="EmrE-like"/>
</dbReference>